<gene>
    <name evidence="1" type="ORF">ACFQ39_03850</name>
</gene>
<dbReference type="EMBL" id="JBHTMY010000002">
    <property type="protein sequence ID" value="MFD1314739.1"/>
    <property type="molecule type" value="Genomic_DNA"/>
</dbReference>
<dbReference type="PROSITE" id="PS51257">
    <property type="entry name" value="PROKAR_LIPOPROTEIN"/>
    <property type="match status" value="1"/>
</dbReference>
<organism evidence="1 2">
    <name type="scientific">Namhaeicola litoreus</name>
    <dbReference type="NCBI Taxonomy" id="1052145"/>
    <lineage>
        <taxon>Bacteria</taxon>
        <taxon>Pseudomonadati</taxon>
        <taxon>Bacteroidota</taxon>
        <taxon>Flavobacteriia</taxon>
        <taxon>Flavobacteriales</taxon>
        <taxon>Flavobacteriaceae</taxon>
        <taxon>Namhaeicola</taxon>
    </lineage>
</organism>
<accession>A0ABW3XZI3</accession>
<name>A0ABW3XZI3_9FLAO</name>
<dbReference type="RefSeq" id="WP_377176634.1">
    <property type="nucleotide sequence ID" value="NZ_JBHTMY010000002.1"/>
</dbReference>
<protein>
    <submittedName>
        <fullName evidence="1">DUF4249 family protein</fullName>
    </submittedName>
</protein>
<keyword evidence="2" id="KW-1185">Reference proteome</keyword>
<reference evidence="2" key="1">
    <citation type="journal article" date="2019" name="Int. J. Syst. Evol. Microbiol.">
        <title>The Global Catalogue of Microorganisms (GCM) 10K type strain sequencing project: providing services to taxonomists for standard genome sequencing and annotation.</title>
        <authorList>
            <consortium name="The Broad Institute Genomics Platform"/>
            <consortium name="The Broad Institute Genome Sequencing Center for Infectious Disease"/>
            <person name="Wu L."/>
            <person name="Ma J."/>
        </authorList>
    </citation>
    <scope>NUCLEOTIDE SEQUENCE [LARGE SCALE GENOMIC DNA]</scope>
    <source>
        <strain evidence="2">CCUG 61485</strain>
    </source>
</reference>
<evidence type="ECO:0000313" key="2">
    <source>
        <dbReference type="Proteomes" id="UP001597201"/>
    </source>
</evidence>
<dbReference type="InterPro" id="IPR025345">
    <property type="entry name" value="DUF4249"/>
</dbReference>
<sequence length="273" mass="30590">MKPLSYIKILAISLFLISCEDVIDVDLNTAPPKLVVEASIEWLRGTSGSNQVIRLSTTTDYYATDIPPVTGATVSIENSKNEVFDFQENGSTGEYICNNFVPELFETYTLFIEYNGESFTAEETLLPVPEITRVEQVNDGGFSGEDIEVKFFFDDFKDVSNFYLSSVQSPYVVFPEYSVSSDEFFENNEMFSLYFSEDIEAGDKLDFVLGGISETYFNYMNILLSQGGDSGGGPFQTPSSTVRGNIINQSNFDNFALGFFRLSETDEEVYIVQ</sequence>
<dbReference type="Pfam" id="PF14054">
    <property type="entry name" value="DUF4249"/>
    <property type="match status" value="1"/>
</dbReference>
<comment type="caution">
    <text evidence="1">The sequence shown here is derived from an EMBL/GenBank/DDBJ whole genome shotgun (WGS) entry which is preliminary data.</text>
</comment>
<dbReference type="Proteomes" id="UP001597201">
    <property type="component" value="Unassembled WGS sequence"/>
</dbReference>
<proteinExistence type="predicted"/>
<evidence type="ECO:0000313" key="1">
    <source>
        <dbReference type="EMBL" id="MFD1314739.1"/>
    </source>
</evidence>